<protein>
    <submittedName>
        <fullName evidence="3">DUF5602 domain-containing protein</fullName>
    </submittedName>
</protein>
<dbReference type="CDD" id="cd11669">
    <property type="entry name" value="TTHB210-like"/>
    <property type="match status" value="1"/>
</dbReference>
<evidence type="ECO:0000313" key="4">
    <source>
        <dbReference type="Proteomes" id="UP000500938"/>
    </source>
</evidence>
<dbReference type="InterPro" id="IPR033786">
    <property type="entry name" value="TTHB210-like"/>
</dbReference>
<organism evidence="3 4">
    <name type="scientific">Gemmatimonas groenlandica</name>
    <dbReference type="NCBI Taxonomy" id="2732249"/>
    <lineage>
        <taxon>Bacteria</taxon>
        <taxon>Pseudomonadati</taxon>
        <taxon>Gemmatimonadota</taxon>
        <taxon>Gemmatimonadia</taxon>
        <taxon>Gemmatimonadales</taxon>
        <taxon>Gemmatimonadaceae</taxon>
        <taxon>Gemmatimonas</taxon>
    </lineage>
</organism>
<feature type="chain" id="PRO_5026771783" evidence="1">
    <location>
        <begin position="20"/>
        <end position="307"/>
    </location>
</feature>
<evidence type="ECO:0000259" key="2">
    <source>
        <dbReference type="Pfam" id="PF18197"/>
    </source>
</evidence>
<sequence length="307" mass="33333">MRSFSFSAAPAIVALLTCAAVGACSDEQSASPAGPTDVVTLPTGESRQYGVSVTLGNGTARTYILFDKRQQGRAIELGVALSPAALEGLPAPMNMPPGGGDGHEHVDSHEYILPMPQQNGTPFKFLELDWNPQGHEIPGIYTIPHFDFHFYTITQAERDLILPTDAQFQQKADNLPPAAMVPQFYSTLTPPNVPTPAVPKMGVHWIDVRSPEIQALLGHPELAKPFTTTFIYGSWNGRFTFVEPMITRDFILGRRTAATAAQRDSVIPLPMGAQASPAGMYPAAYRIAWDAAANEYRIALTQLTQKN</sequence>
<dbReference type="AlphaFoldDB" id="A0A6M4ISA9"/>
<evidence type="ECO:0000313" key="3">
    <source>
        <dbReference type="EMBL" id="QJR37520.1"/>
    </source>
</evidence>
<reference evidence="3 4" key="1">
    <citation type="submission" date="2020-05" db="EMBL/GenBank/DDBJ databases">
        <title>Complete genome sequence of Gemmatimonas greenlandica TET16.</title>
        <authorList>
            <person name="Zeng Y."/>
        </authorList>
    </citation>
    <scope>NUCLEOTIDE SEQUENCE [LARGE SCALE GENOMIC DNA]</scope>
    <source>
        <strain evidence="3 4">TET16</strain>
    </source>
</reference>
<dbReference type="EMBL" id="CP053085">
    <property type="protein sequence ID" value="QJR37520.1"/>
    <property type="molecule type" value="Genomic_DNA"/>
</dbReference>
<keyword evidence="4" id="KW-1185">Reference proteome</keyword>
<dbReference type="Pfam" id="PF18197">
    <property type="entry name" value="TTHB210-like"/>
    <property type="match status" value="1"/>
</dbReference>
<feature type="domain" description="TTHB210-like" evidence="2">
    <location>
        <begin position="70"/>
        <end position="130"/>
    </location>
</feature>
<accession>A0A6M4ISA9</accession>
<dbReference type="InterPro" id="IPR040832">
    <property type="entry name" value="TTHB210-like_dom"/>
</dbReference>
<dbReference type="KEGG" id="ggr:HKW67_19380"/>
<gene>
    <name evidence="3" type="ORF">HKW67_19380</name>
</gene>
<dbReference type="Proteomes" id="UP000500938">
    <property type="component" value="Chromosome"/>
</dbReference>
<evidence type="ECO:0000256" key="1">
    <source>
        <dbReference type="SAM" id="SignalP"/>
    </source>
</evidence>
<feature type="signal peptide" evidence="1">
    <location>
        <begin position="1"/>
        <end position="19"/>
    </location>
</feature>
<name>A0A6M4ISA9_9BACT</name>
<dbReference type="RefSeq" id="WP_171226955.1">
    <property type="nucleotide sequence ID" value="NZ_CP053085.1"/>
</dbReference>
<dbReference type="PROSITE" id="PS51257">
    <property type="entry name" value="PROKAR_LIPOPROTEIN"/>
    <property type="match status" value="1"/>
</dbReference>
<keyword evidence="1" id="KW-0732">Signal</keyword>
<proteinExistence type="predicted"/>